<evidence type="ECO:0000313" key="2">
    <source>
        <dbReference type="Proteomes" id="UP001190700"/>
    </source>
</evidence>
<organism evidence="1 2">
    <name type="scientific">Cymbomonas tetramitiformis</name>
    <dbReference type="NCBI Taxonomy" id="36881"/>
    <lineage>
        <taxon>Eukaryota</taxon>
        <taxon>Viridiplantae</taxon>
        <taxon>Chlorophyta</taxon>
        <taxon>Pyramimonadophyceae</taxon>
        <taxon>Pyramimonadales</taxon>
        <taxon>Pyramimonadaceae</taxon>
        <taxon>Cymbomonas</taxon>
    </lineage>
</organism>
<sequence length="429" mass="45218">MLTSAALATAGSGGGGLRHHRRPLKDLMVMKFDKIEKAAVTTRSMAGTLTPMGRTAGDSVWGLLLPPSVGFDPCYGEEGLATQVLQMQPREEESRLSRIRGLPPSAVRQLLCSHLVDESHDTLCALALSTVFQEAADAGAEAFANVVSEHGPPAVLAAGGETSGSDVSAYGLTVGPSPQPHYACDGGVLHELQAVEDTIDALGERVPTGGAVALAAAVPDPAIPALHRAQLRHLPRPQLGGGARPIMATSHTDSEFPGTVSALHAAFAGGDDLGYHADDWSDSRFRDWRGLQQEDHRLRQKNAPRVRSDGFIPSVYWVLCLSLLAGVASADRVPLATLLFCAAGDMGVAGDTPQLRSHAPPQIIPWTPPPACIEWHECIPPGLDTVGFNYSYYDLRPDVPPSAGTSLSGCAVVYDDPPHDMGEAPNYGS</sequence>
<accession>A0AAE0FAM9</accession>
<dbReference type="AlphaFoldDB" id="A0AAE0FAM9"/>
<dbReference type="Proteomes" id="UP001190700">
    <property type="component" value="Unassembled WGS sequence"/>
</dbReference>
<keyword evidence="2" id="KW-1185">Reference proteome</keyword>
<gene>
    <name evidence="1" type="ORF">CYMTET_34601</name>
</gene>
<proteinExistence type="predicted"/>
<reference evidence="1 2" key="1">
    <citation type="journal article" date="2015" name="Genome Biol. Evol.">
        <title>Comparative Genomics of a Bacterivorous Green Alga Reveals Evolutionary Causalities and Consequences of Phago-Mixotrophic Mode of Nutrition.</title>
        <authorList>
            <person name="Burns J.A."/>
            <person name="Paasch A."/>
            <person name="Narechania A."/>
            <person name="Kim E."/>
        </authorList>
    </citation>
    <scope>NUCLEOTIDE SEQUENCE [LARGE SCALE GENOMIC DNA]</scope>
    <source>
        <strain evidence="1 2">PLY_AMNH</strain>
    </source>
</reference>
<dbReference type="EMBL" id="LGRX02021835">
    <property type="protein sequence ID" value="KAK3256256.1"/>
    <property type="molecule type" value="Genomic_DNA"/>
</dbReference>
<name>A0AAE0FAM9_9CHLO</name>
<comment type="caution">
    <text evidence="1">The sequence shown here is derived from an EMBL/GenBank/DDBJ whole genome shotgun (WGS) entry which is preliminary data.</text>
</comment>
<evidence type="ECO:0000313" key="1">
    <source>
        <dbReference type="EMBL" id="KAK3256256.1"/>
    </source>
</evidence>
<protein>
    <submittedName>
        <fullName evidence="1">Uncharacterized protein</fullName>
    </submittedName>
</protein>